<dbReference type="PANTHER" id="PTHR10815">
    <property type="entry name" value="METHYLATED-DNA--PROTEIN-CYSTEINE METHYLTRANSFERASE"/>
    <property type="match status" value="1"/>
</dbReference>
<dbReference type="Gene3D" id="1.10.10.10">
    <property type="entry name" value="Winged helix-like DNA-binding domain superfamily/Winged helix DNA-binding domain"/>
    <property type="match status" value="1"/>
</dbReference>
<keyword evidence="4" id="KW-0227">DNA damage</keyword>
<keyword evidence="2 8" id="KW-0489">Methyltransferase</keyword>
<protein>
    <submittedName>
        <fullName evidence="8">Putative methylated-DNA:protein-cysteine methyltransferase</fullName>
    </submittedName>
</protein>
<dbReference type="NCBIfam" id="TIGR00589">
    <property type="entry name" value="ogt"/>
    <property type="match status" value="1"/>
</dbReference>
<dbReference type="InterPro" id="IPR036217">
    <property type="entry name" value="MethylDNA_cys_MeTrfase_DNAb"/>
</dbReference>
<dbReference type="InterPro" id="IPR014048">
    <property type="entry name" value="MethylDNA_cys_MeTrfase_DNA-bd"/>
</dbReference>
<evidence type="ECO:0000256" key="2">
    <source>
        <dbReference type="ARBA" id="ARBA00022603"/>
    </source>
</evidence>
<dbReference type="GO" id="GO:0006281">
    <property type="term" value="P:DNA repair"/>
    <property type="evidence" value="ECO:0007669"/>
    <property type="project" value="UniProtKB-KW"/>
</dbReference>
<comment type="catalytic activity">
    <reaction evidence="6">
        <text>a 6-O-methyl-2'-deoxyguanosine in DNA + L-cysteinyl-[protein] = S-methyl-L-cysteinyl-[protein] + a 2'-deoxyguanosine in DNA</text>
        <dbReference type="Rhea" id="RHEA:24000"/>
        <dbReference type="Rhea" id="RHEA-COMP:10131"/>
        <dbReference type="Rhea" id="RHEA-COMP:10132"/>
        <dbReference type="Rhea" id="RHEA-COMP:11367"/>
        <dbReference type="Rhea" id="RHEA-COMP:11368"/>
        <dbReference type="ChEBI" id="CHEBI:29950"/>
        <dbReference type="ChEBI" id="CHEBI:82612"/>
        <dbReference type="ChEBI" id="CHEBI:85445"/>
        <dbReference type="ChEBI" id="CHEBI:85448"/>
        <dbReference type="EC" id="2.1.1.63"/>
    </reaction>
</comment>
<dbReference type="Pfam" id="PF01035">
    <property type="entry name" value="DNA_binding_1"/>
    <property type="match status" value="1"/>
</dbReference>
<evidence type="ECO:0000313" key="9">
    <source>
        <dbReference type="Proteomes" id="UP000612899"/>
    </source>
</evidence>
<proteinExistence type="predicted"/>
<reference evidence="8" key="1">
    <citation type="submission" date="2021-01" db="EMBL/GenBank/DDBJ databases">
        <title>Whole genome shotgun sequence of Rhizocola hellebori NBRC 109834.</title>
        <authorList>
            <person name="Komaki H."/>
            <person name="Tamura T."/>
        </authorList>
    </citation>
    <scope>NUCLEOTIDE SEQUENCE</scope>
    <source>
        <strain evidence="8">NBRC 109834</strain>
    </source>
</reference>
<evidence type="ECO:0000256" key="3">
    <source>
        <dbReference type="ARBA" id="ARBA00022679"/>
    </source>
</evidence>
<gene>
    <name evidence="8" type="ORF">Rhe02_81570</name>
</gene>
<dbReference type="EMBL" id="BONY01000084">
    <property type="protein sequence ID" value="GIH10090.1"/>
    <property type="molecule type" value="Genomic_DNA"/>
</dbReference>
<dbReference type="SUPFAM" id="SSF46767">
    <property type="entry name" value="Methylated DNA-protein cysteine methyltransferase, C-terminal domain"/>
    <property type="match status" value="1"/>
</dbReference>
<evidence type="ECO:0000313" key="8">
    <source>
        <dbReference type="EMBL" id="GIH10090.1"/>
    </source>
</evidence>
<sequence length="146" mass="15646">MITISTPAGPFTMTGNGVAVTAARFGNDDLPAGEVPQIAIDSVKAYLDGDIGALNQVPVAQTGTAYLEHCWEVLRTLGTPITYTDFAALTGKPEAVRAAAQGCARNQIALLVPCHRVLRADGSLGGYRWGLDVKRWLLDHEADRRR</sequence>
<organism evidence="8 9">
    <name type="scientific">Rhizocola hellebori</name>
    <dbReference type="NCBI Taxonomy" id="1392758"/>
    <lineage>
        <taxon>Bacteria</taxon>
        <taxon>Bacillati</taxon>
        <taxon>Actinomycetota</taxon>
        <taxon>Actinomycetes</taxon>
        <taxon>Micromonosporales</taxon>
        <taxon>Micromonosporaceae</taxon>
        <taxon>Rhizocola</taxon>
    </lineage>
</organism>
<evidence type="ECO:0000259" key="7">
    <source>
        <dbReference type="Pfam" id="PF01035"/>
    </source>
</evidence>
<keyword evidence="5" id="KW-0234">DNA repair</keyword>
<keyword evidence="9" id="KW-1185">Reference proteome</keyword>
<evidence type="ECO:0000256" key="1">
    <source>
        <dbReference type="ARBA" id="ARBA00001286"/>
    </source>
</evidence>
<comment type="catalytic activity">
    <reaction evidence="1">
        <text>a 4-O-methyl-thymidine in DNA + L-cysteinyl-[protein] = a thymidine in DNA + S-methyl-L-cysteinyl-[protein]</text>
        <dbReference type="Rhea" id="RHEA:53428"/>
        <dbReference type="Rhea" id="RHEA-COMP:10131"/>
        <dbReference type="Rhea" id="RHEA-COMP:10132"/>
        <dbReference type="Rhea" id="RHEA-COMP:13555"/>
        <dbReference type="Rhea" id="RHEA-COMP:13556"/>
        <dbReference type="ChEBI" id="CHEBI:29950"/>
        <dbReference type="ChEBI" id="CHEBI:82612"/>
        <dbReference type="ChEBI" id="CHEBI:137386"/>
        <dbReference type="ChEBI" id="CHEBI:137387"/>
        <dbReference type="EC" id="2.1.1.63"/>
    </reaction>
</comment>
<dbReference type="InterPro" id="IPR036388">
    <property type="entry name" value="WH-like_DNA-bd_sf"/>
</dbReference>
<comment type="caution">
    <text evidence="8">The sequence shown here is derived from an EMBL/GenBank/DDBJ whole genome shotgun (WGS) entry which is preliminary data.</text>
</comment>
<dbReference type="RefSeq" id="WP_203913811.1">
    <property type="nucleotide sequence ID" value="NZ_BONY01000084.1"/>
</dbReference>
<keyword evidence="3" id="KW-0808">Transferase</keyword>
<feature type="domain" description="Methylated-DNA-[protein]-cysteine S-methyltransferase DNA binding" evidence="7">
    <location>
        <begin position="70"/>
        <end position="142"/>
    </location>
</feature>
<evidence type="ECO:0000256" key="6">
    <source>
        <dbReference type="ARBA" id="ARBA00049348"/>
    </source>
</evidence>
<accession>A0A8J3VKT0</accession>
<dbReference type="GO" id="GO:0032259">
    <property type="term" value="P:methylation"/>
    <property type="evidence" value="ECO:0007669"/>
    <property type="project" value="UniProtKB-KW"/>
</dbReference>
<dbReference type="InterPro" id="IPR001497">
    <property type="entry name" value="MethylDNA_cys_MeTrfase_AS"/>
</dbReference>
<dbReference type="PROSITE" id="PS00374">
    <property type="entry name" value="MGMT"/>
    <property type="match status" value="1"/>
</dbReference>
<dbReference type="PANTHER" id="PTHR10815:SF14">
    <property type="entry name" value="BIFUNCTIONAL TRANSCRIPTIONAL ACTIVATOR_DNA REPAIR ENZYME ADA"/>
    <property type="match status" value="1"/>
</dbReference>
<dbReference type="Proteomes" id="UP000612899">
    <property type="component" value="Unassembled WGS sequence"/>
</dbReference>
<name>A0A8J3VKT0_9ACTN</name>
<dbReference type="AlphaFoldDB" id="A0A8J3VKT0"/>
<evidence type="ECO:0000256" key="5">
    <source>
        <dbReference type="ARBA" id="ARBA00023204"/>
    </source>
</evidence>
<dbReference type="CDD" id="cd06445">
    <property type="entry name" value="ATase"/>
    <property type="match status" value="1"/>
</dbReference>
<dbReference type="GO" id="GO:0003908">
    <property type="term" value="F:methylated-DNA-[protein]-cysteine S-methyltransferase activity"/>
    <property type="evidence" value="ECO:0007669"/>
    <property type="project" value="UniProtKB-EC"/>
</dbReference>
<evidence type="ECO:0000256" key="4">
    <source>
        <dbReference type="ARBA" id="ARBA00022763"/>
    </source>
</evidence>